<proteinExistence type="predicted"/>
<gene>
    <name evidence="1" type="ORF">CLHUN_41060</name>
</gene>
<sequence>MNSKDENKIILYQDDNGITNVSQKIFSLKSNCSV</sequence>
<evidence type="ECO:0000313" key="2">
    <source>
        <dbReference type="Proteomes" id="UP000191554"/>
    </source>
</evidence>
<name>A0A1V4SDK2_RUMHU</name>
<evidence type="ECO:0000313" key="1">
    <source>
        <dbReference type="EMBL" id="OPX41992.1"/>
    </source>
</evidence>
<accession>A0A1V4SDK2</accession>
<comment type="caution">
    <text evidence="1">The sequence shown here is derived from an EMBL/GenBank/DDBJ whole genome shotgun (WGS) entry which is preliminary data.</text>
</comment>
<protein>
    <submittedName>
        <fullName evidence="1">Uncharacterized protein</fullName>
    </submittedName>
</protein>
<dbReference type="Proteomes" id="UP000191554">
    <property type="component" value="Unassembled WGS sequence"/>
</dbReference>
<dbReference type="EMBL" id="MZGX01000037">
    <property type="protein sequence ID" value="OPX41992.1"/>
    <property type="molecule type" value="Genomic_DNA"/>
</dbReference>
<organism evidence="1 2">
    <name type="scientific">Ruminiclostridium hungatei</name>
    <name type="common">Clostridium hungatei</name>
    <dbReference type="NCBI Taxonomy" id="48256"/>
    <lineage>
        <taxon>Bacteria</taxon>
        <taxon>Bacillati</taxon>
        <taxon>Bacillota</taxon>
        <taxon>Clostridia</taxon>
        <taxon>Eubacteriales</taxon>
        <taxon>Oscillospiraceae</taxon>
        <taxon>Ruminiclostridium</taxon>
    </lineage>
</organism>
<dbReference type="AlphaFoldDB" id="A0A1V4SDK2"/>
<keyword evidence="2" id="KW-1185">Reference proteome</keyword>
<reference evidence="1 2" key="1">
    <citation type="submission" date="2017-03" db="EMBL/GenBank/DDBJ databases">
        <title>Genome sequence of Clostridium hungatei DSM 14427.</title>
        <authorList>
            <person name="Poehlein A."/>
            <person name="Daniel R."/>
        </authorList>
    </citation>
    <scope>NUCLEOTIDE SEQUENCE [LARGE SCALE GENOMIC DNA]</scope>
    <source>
        <strain evidence="1 2">DSM 14427</strain>
    </source>
</reference>